<comment type="similarity">
    <text evidence="7">Belongs to the PINc/VapC protein family.</text>
</comment>
<dbReference type="eggNOG" id="COG1487">
    <property type="taxonomic scope" value="Bacteria"/>
</dbReference>
<dbReference type="GO" id="GO:0016787">
    <property type="term" value="F:hydrolase activity"/>
    <property type="evidence" value="ECO:0007669"/>
    <property type="project" value="UniProtKB-KW"/>
</dbReference>
<keyword evidence="5" id="KW-0378">Hydrolase</keyword>
<sequence>MGKKFLLDSNAIIDFCSSLLPVKGQKLIAKIIDNEPIISVINKIELSSLNDVPSPILAFLDIADIIPLDNDIVNQTIVLRKKYRLKLPDAIIAASALTNDCTVITHNVKDFSNIKGLKVLDPYS</sequence>
<dbReference type="Gene3D" id="3.40.50.1010">
    <property type="entry name" value="5'-nuclease"/>
    <property type="match status" value="1"/>
</dbReference>
<dbReference type="PANTHER" id="PTHR33653:SF1">
    <property type="entry name" value="RIBONUCLEASE VAPC2"/>
    <property type="match status" value="1"/>
</dbReference>
<dbReference type="GO" id="GO:0046872">
    <property type="term" value="F:metal ion binding"/>
    <property type="evidence" value="ECO:0007669"/>
    <property type="project" value="UniProtKB-KW"/>
</dbReference>
<dbReference type="HOGENOM" id="CLU_118482_0_0_10"/>
<keyword evidence="3" id="KW-0540">Nuclease</keyword>
<dbReference type="GO" id="GO:0004518">
    <property type="term" value="F:nuclease activity"/>
    <property type="evidence" value="ECO:0007669"/>
    <property type="project" value="UniProtKB-KW"/>
</dbReference>
<dbReference type="InterPro" id="IPR050556">
    <property type="entry name" value="Type_II_TA_system_RNase"/>
</dbReference>
<gene>
    <name evidence="9" type="ordered locus">Sph21_4808</name>
</gene>
<evidence type="ECO:0000256" key="4">
    <source>
        <dbReference type="ARBA" id="ARBA00022723"/>
    </source>
</evidence>
<evidence type="ECO:0000256" key="1">
    <source>
        <dbReference type="ARBA" id="ARBA00001946"/>
    </source>
</evidence>
<keyword evidence="4" id="KW-0479">Metal-binding</keyword>
<reference evidence="9" key="1">
    <citation type="submission" date="2011-03" db="EMBL/GenBank/DDBJ databases">
        <title>Complete sequence of Sphingobacterium sp. 21.</title>
        <authorList>
            <consortium name="US DOE Joint Genome Institute"/>
            <person name="Lucas S."/>
            <person name="Copeland A."/>
            <person name="Lapidus A."/>
            <person name="Cheng J.-F."/>
            <person name="Goodwin L."/>
            <person name="Pitluck S."/>
            <person name="Davenport K."/>
            <person name="Detter J.C."/>
            <person name="Han C."/>
            <person name="Tapia R."/>
            <person name="Land M."/>
            <person name="Hauser L."/>
            <person name="Kyrpides N."/>
            <person name="Ivanova N."/>
            <person name="Ovchinnikova G."/>
            <person name="Pagani I."/>
            <person name="Siebers A.K."/>
            <person name="Allgaier M."/>
            <person name="Thelen M.P."/>
            <person name="Hugenholtz P."/>
            <person name="Woyke T."/>
        </authorList>
    </citation>
    <scope>NUCLEOTIDE SEQUENCE</scope>
    <source>
        <strain evidence="9">21</strain>
    </source>
</reference>
<dbReference type="CDD" id="cd18738">
    <property type="entry name" value="PIN_VapC4-5_FitB-like"/>
    <property type="match status" value="1"/>
</dbReference>
<evidence type="ECO:0000256" key="6">
    <source>
        <dbReference type="ARBA" id="ARBA00022842"/>
    </source>
</evidence>
<dbReference type="KEGG" id="shg:Sph21_4808"/>
<dbReference type="SUPFAM" id="SSF88723">
    <property type="entry name" value="PIN domain-like"/>
    <property type="match status" value="1"/>
</dbReference>
<evidence type="ECO:0000256" key="7">
    <source>
        <dbReference type="ARBA" id="ARBA00038093"/>
    </source>
</evidence>
<dbReference type="OrthoDB" id="676982at2"/>
<evidence type="ECO:0000256" key="5">
    <source>
        <dbReference type="ARBA" id="ARBA00022801"/>
    </source>
</evidence>
<keyword evidence="2" id="KW-1277">Toxin-antitoxin system</keyword>
<dbReference type="Pfam" id="PF01850">
    <property type="entry name" value="PIN"/>
    <property type="match status" value="1"/>
</dbReference>
<evidence type="ECO:0000313" key="9">
    <source>
        <dbReference type="EMBL" id="ADZ81315.1"/>
    </source>
</evidence>
<dbReference type="InterPro" id="IPR002716">
    <property type="entry name" value="PIN_dom"/>
</dbReference>
<comment type="cofactor">
    <cofactor evidence="1">
        <name>Mg(2+)</name>
        <dbReference type="ChEBI" id="CHEBI:18420"/>
    </cofactor>
</comment>
<keyword evidence="6" id="KW-0460">Magnesium</keyword>
<dbReference type="STRING" id="743722.Sph21_4808"/>
<evidence type="ECO:0000256" key="2">
    <source>
        <dbReference type="ARBA" id="ARBA00022649"/>
    </source>
</evidence>
<dbReference type="InterPro" id="IPR029060">
    <property type="entry name" value="PIN-like_dom_sf"/>
</dbReference>
<feature type="domain" description="PIN" evidence="8">
    <location>
        <begin position="6"/>
        <end position="115"/>
    </location>
</feature>
<accession>F4C4R6</accession>
<organism evidence="9">
    <name type="scientific">Sphingobacterium sp. (strain 21)</name>
    <dbReference type="NCBI Taxonomy" id="743722"/>
    <lineage>
        <taxon>Bacteria</taxon>
        <taxon>Pseudomonadati</taxon>
        <taxon>Bacteroidota</taxon>
        <taxon>Sphingobacteriia</taxon>
        <taxon>Sphingobacteriales</taxon>
        <taxon>Sphingobacteriaceae</taxon>
        <taxon>Sphingobacterium</taxon>
    </lineage>
</organism>
<dbReference type="AlphaFoldDB" id="F4C4R6"/>
<dbReference type="PANTHER" id="PTHR33653">
    <property type="entry name" value="RIBONUCLEASE VAPC2"/>
    <property type="match status" value="1"/>
</dbReference>
<evidence type="ECO:0000256" key="3">
    <source>
        <dbReference type="ARBA" id="ARBA00022722"/>
    </source>
</evidence>
<dbReference type="EMBL" id="CP002584">
    <property type="protein sequence ID" value="ADZ81315.1"/>
    <property type="molecule type" value="Genomic_DNA"/>
</dbReference>
<proteinExistence type="inferred from homology"/>
<protein>
    <submittedName>
        <fullName evidence="9">PilT protein domain protein</fullName>
    </submittedName>
</protein>
<evidence type="ECO:0000259" key="8">
    <source>
        <dbReference type="Pfam" id="PF01850"/>
    </source>
</evidence>
<dbReference type="PATRIC" id="fig|743722.3.peg.5101"/>
<name>F4C4R6_SPHS2</name>